<proteinExistence type="predicted"/>
<keyword evidence="5" id="KW-1185">Reference proteome</keyword>
<dbReference type="InterPro" id="IPR045351">
    <property type="entry name" value="DUF6531"/>
</dbReference>
<name>D2TGW0_CITRI</name>
<dbReference type="PANTHER" id="PTHR32305:SF15">
    <property type="entry name" value="PROTEIN RHSA-RELATED"/>
    <property type="match status" value="1"/>
</dbReference>
<accession>D2TGW0</accession>
<dbReference type="InterPro" id="IPR006530">
    <property type="entry name" value="YD"/>
</dbReference>
<feature type="domain" description="Teneurin-like YD-shell" evidence="3">
    <location>
        <begin position="745"/>
        <end position="855"/>
    </location>
</feature>
<dbReference type="eggNOG" id="COG3064">
    <property type="taxonomic scope" value="Bacteria"/>
</dbReference>
<keyword evidence="1" id="KW-0677">Repeat</keyword>
<evidence type="ECO:0000256" key="1">
    <source>
        <dbReference type="ARBA" id="ARBA00022737"/>
    </source>
</evidence>
<evidence type="ECO:0000259" key="3">
    <source>
        <dbReference type="Pfam" id="PF25023"/>
    </source>
</evidence>
<dbReference type="Gene3D" id="2.180.10.10">
    <property type="entry name" value="RHS repeat-associated core"/>
    <property type="match status" value="3"/>
</dbReference>
<dbReference type="PANTHER" id="PTHR32305">
    <property type="match status" value="1"/>
</dbReference>
<dbReference type="Proteomes" id="UP000001889">
    <property type="component" value="Chromosome"/>
</dbReference>
<dbReference type="Pfam" id="PF25023">
    <property type="entry name" value="TEN_YD-shell"/>
    <property type="match status" value="2"/>
</dbReference>
<dbReference type="EMBL" id="FN543502">
    <property type="protein sequence ID" value="CBG88123.1"/>
    <property type="molecule type" value="Genomic_DNA"/>
</dbReference>
<dbReference type="CDD" id="cd14740">
    <property type="entry name" value="PAAR_4"/>
    <property type="match status" value="1"/>
</dbReference>
<feature type="domain" description="DUF6531" evidence="2">
    <location>
        <begin position="282"/>
        <end position="351"/>
    </location>
</feature>
<organism evidence="4 5">
    <name type="scientific">Citrobacter rodentium (strain ICC168)</name>
    <name type="common">Citrobacter freundii biotype 4280</name>
    <dbReference type="NCBI Taxonomy" id="637910"/>
    <lineage>
        <taxon>Bacteria</taxon>
        <taxon>Pseudomonadati</taxon>
        <taxon>Pseudomonadota</taxon>
        <taxon>Gammaproteobacteria</taxon>
        <taxon>Enterobacterales</taxon>
        <taxon>Enterobacteriaceae</taxon>
        <taxon>Citrobacter</taxon>
    </lineage>
</organism>
<dbReference type="Pfam" id="PF13665">
    <property type="entry name" value="Tox-PAAR-like"/>
    <property type="match status" value="1"/>
</dbReference>
<dbReference type="InterPro" id="IPR050708">
    <property type="entry name" value="T6SS_VgrG/RHS"/>
</dbReference>
<evidence type="ECO:0000259" key="2">
    <source>
        <dbReference type="Pfam" id="PF20148"/>
    </source>
</evidence>
<dbReference type="STRING" id="637910.ROD_13591"/>
<dbReference type="KEGG" id="cro:ROD_13591"/>
<evidence type="ECO:0000313" key="4">
    <source>
        <dbReference type="EMBL" id="CBG88123.1"/>
    </source>
</evidence>
<dbReference type="PRINTS" id="PR00394">
    <property type="entry name" value="RHSPROTEIN"/>
</dbReference>
<evidence type="ECO:0000313" key="5">
    <source>
        <dbReference type="Proteomes" id="UP000001889"/>
    </source>
</evidence>
<gene>
    <name evidence="4" type="ordered locus">ROD_13591</name>
</gene>
<dbReference type="NCBIfam" id="TIGR03696">
    <property type="entry name" value="Rhs_assc_core"/>
    <property type="match status" value="1"/>
</dbReference>
<dbReference type="InterPro" id="IPR022385">
    <property type="entry name" value="Rhs_assc_core"/>
</dbReference>
<sequence length="1477" mass="166366">MVSLTPDVCKTPIGPATPPVPYPVTASLGDAVQTVPSVKANGRPVLILNQSFIPRTKGDGPGVAKGIKSGTVGDICEPLEHSTTFYVSGQPVLRHYDQFWMNARNTTGLIIGQPPAASVSAEGADPVINSETAEEQAFMDTLYRTFENEADARRQAAQSMTETAVKIKEAATDFFTDHTPDGVMNSQAIGAMLNASTRYSTTPEAAQKMAEQIGGEALDTFNAINTPENQGMLTAAQSIFMAFSLRTAGGADMDGAIIKGKEKVKAGQGDELDCSFLICRSDPVDVASGSLIQQLNVLHIPGSVPLGLSRSYRSRAKRKGLFGNMWSDDWSQSLLLQNGNLYFTNHEGVVLCYPVPQDGIFRGAVNPRQVCYRLCGNINSELTIFDRRSQQTLVFSPAGSGTYPLSAIHDSYGNRADFHRTDDLLTEIRHSDGYTLALAWQQQQLMHIDLTAPQQQRLVTCQYDDNGFLTECDTFQFTHIGHEYSSEGFMTCWRDTDKTRVSYRYDNAGRVTEVSTPEGYYDDRFIYNDQERCTTYTDAEGGETRFWYNEDGLVTRSLDPLGREETSVWKNTQLQSRTDALGRTTQYQYNDDGDISQVALPGGHSLYYDYNESGQLTRLTLPGEQVWQWDYDDRGSMVSLTDPQGRRQQFSYSEHGDLLRQIMPGGVTWQWDYDALHRLRETTAPDGGVTQTEQDMLGRLLSVQDPLGFTTQFRHSKHHAGPQGSVEEIHRPDGVRELMRQNSEKLPESVTDGEGRTTRYEYGAFDLLTAIIRPDGERLECRYDKLTRLTEIINAEGESYRLTYDKAGQLVAETDFTGRTLTYSYDAAGRCIRTTFPDGTRLNRRYNVTDQVTDEEVTQGDSDRVLSRTTFRYDTLCRLVEAKNDDATVTLEYDSAGRLTAETLNGRRTEYRYDAERDYVTQRTTAGITERFTRSLTGKLSSWQLADHAPLTLEHDLCGRETARRSDAGFSLRQSHTPTGMLAEQQAGDLTEPDPHYRRNSTLHRQWLYDRAYNLTMVCDSHRGTMVNSLTANDQISHATRTGSSAIPMREERFTYDKNLNIARRQTWMNEVMESETHQRQQHGRVTSRKYRVWRHTTSRINPDSGMPEEGKFVRVIRDERTTWKYDVNGRLVEKRVGKSGYRPLTWRYRWDARSQLTGLETPEGERWEYKYDPFGRRISKRCINRDKPGAGFHWNGDQLTEEIPAGTEGKPEYRNAIRWIYEPGSFPPLARYEKGRLHYVITDITGRIQELLTEDGTIVWRGEQQLWGREEGRNRDDAPACRLRFPGQYEDEESGLYYNRFRYYDCEAGQYLCADPVGLAGGLNPYGYVNNPLKYIDPLGLNPLALPAPTSLEPWGTGATLNSIQIPKGGIIVEMAMSPGQSTPGGWATLDHIPDVNYVRNELAVIPEFKPEISHVQKFYIPEGVQIQTGSVGPQVSGGKIYPGGGTQVQILNYRDRAKLVPVGKPRKIYSDKCGG</sequence>
<protein>
    <submittedName>
        <fullName evidence="4">Rhs protein</fullName>
    </submittedName>
</protein>
<dbReference type="eggNOG" id="COG3209">
    <property type="taxonomic scope" value="Bacteria"/>
</dbReference>
<dbReference type="NCBIfam" id="TIGR01643">
    <property type="entry name" value="YD_repeat_2x"/>
    <property type="match status" value="9"/>
</dbReference>
<dbReference type="HOGENOM" id="CLU_001218_1_7_6"/>
<reference evidence="4 5" key="1">
    <citation type="journal article" date="2010" name="J. Bacteriol.">
        <title>The Citrobacter rodentium genome sequence reveals convergent evolution with human pathogenic Escherichia coli.</title>
        <authorList>
            <person name="Petty N.K."/>
            <person name="Bulgin R."/>
            <person name="Crepin V.F."/>
            <person name="Cerdeno-Tarraga A.M."/>
            <person name="Schroeder G.N."/>
            <person name="Quail M.A."/>
            <person name="Lennard N."/>
            <person name="Corton C."/>
            <person name="Barron A."/>
            <person name="Clark L."/>
            <person name="Toribio A.L."/>
            <person name="Parkhill J."/>
            <person name="Dougan G."/>
            <person name="Frankel G."/>
            <person name="Thomson N.R."/>
        </authorList>
    </citation>
    <scope>NUCLEOTIDE SEQUENCE [LARGE SCALE GENOMIC DNA]</scope>
    <source>
        <strain evidence="4 5">ICC168</strain>
    </source>
</reference>
<dbReference type="Pfam" id="PF20148">
    <property type="entry name" value="DUF6531"/>
    <property type="match status" value="1"/>
</dbReference>
<dbReference type="InterPro" id="IPR056823">
    <property type="entry name" value="TEN-like_YD-shell"/>
</dbReference>
<feature type="domain" description="Teneurin-like YD-shell" evidence="3">
    <location>
        <begin position="527"/>
        <end position="704"/>
    </location>
</feature>